<dbReference type="GO" id="GO:0035673">
    <property type="term" value="F:oligopeptide transmembrane transporter activity"/>
    <property type="evidence" value="ECO:0007669"/>
    <property type="project" value="InterPro"/>
</dbReference>
<evidence type="ECO:0000256" key="5">
    <source>
        <dbReference type="ARBA" id="ARBA00022856"/>
    </source>
</evidence>
<evidence type="ECO:0000256" key="7">
    <source>
        <dbReference type="ARBA" id="ARBA00022989"/>
    </source>
</evidence>
<keyword evidence="8 9" id="KW-0472">Membrane</keyword>
<dbReference type="InterPro" id="IPR004813">
    <property type="entry name" value="OPT"/>
</dbReference>
<evidence type="ECO:0000256" key="2">
    <source>
        <dbReference type="ARBA" id="ARBA00008807"/>
    </source>
</evidence>
<evidence type="ECO:0000256" key="9">
    <source>
        <dbReference type="SAM" id="Phobius"/>
    </source>
</evidence>
<dbReference type="GO" id="GO:0015031">
    <property type="term" value="P:protein transport"/>
    <property type="evidence" value="ECO:0007669"/>
    <property type="project" value="UniProtKB-KW"/>
</dbReference>
<keyword evidence="5" id="KW-0571">Peptide transport</keyword>
<reference evidence="10 11" key="1">
    <citation type="journal article" date="2015" name="Fungal Genet. Biol.">
        <title>Evolution of novel wood decay mechanisms in Agaricales revealed by the genome sequences of Fistulina hepatica and Cylindrobasidium torrendii.</title>
        <authorList>
            <person name="Floudas D."/>
            <person name="Held B.W."/>
            <person name="Riley R."/>
            <person name="Nagy L.G."/>
            <person name="Koehler G."/>
            <person name="Ransdell A.S."/>
            <person name="Younus H."/>
            <person name="Chow J."/>
            <person name="Chiniquy J."/>
            <person name="Lipzen A."/>
            <person name="Tritt A."/>
            <person name="Sun H."/>
            <person name="Haridas S."/>
            <person name="LaButti K."/>
            <person name="Ohm R.A."/>
            <person name="Kues U."/>
            <person name="Blanchette R.A."/>
            <person name="Grigoriev I.V."/>
            <person name="Minto R.E."/>
            <person name="Hibbett D.S."/>
        </authorList>
    </citation>
    <scope>NUCLEOTIDE SEQUENCE [LARGE SCALE GENOMIC DNA]</scope>
    <source>
        <strain evidence="10 11">ATCC 64428</strain>
    </source>
</reference>
<gene>
    <name evidence="10" type="ORF">FISHEDRAFT_33032</name>
</gene>
<dbReference type="PANTHER" id="PTHR22601">
    <property type="entry name" value="ISP4 LIKE PROTEIN"/>
    <property type="match status" value="1"/>
</dbReference>
<name>A0A0D7ARU9_9AGAR</name>
<comment type="subcellular location">
    <subcellularLocation>
        <location evidence="1">Membrane</location>
        <topology evidence="1">Multi-pass membrane protein</topology>
    </subcellularLocation>
</comment>
<evidence type="ECO:0000256" key="6">
    <source>
        <dbReference type="ARBA" id="ARBA00022927"/>
    </source>
</evidence>
<organism evidence="10 11">
    <name type="scientific">Fistulina hepatica ATCC 64428</name>
    <dbReference type="NCBI Taxonomy" id="1128425"/>
    <lineage>
        <taxon>Eukaryota</taxon>
        <taxon>Fungi</taxon>
        <taxon>Dikarya</taxon>
        <taxon>Basidiomycota</taxon>
        <taxon>Agaricomycotina</taxon>
        <taxon>Agaricomycetes</taxon>
        <taxon>Agaricomycetidae</taxon>
        <taxon>Agaricales</taxon>
        <taxon>Fistulinaceae</taxon>
        <taxon>Fistulina</taxon>
    </lineage>
</organism>
<evidence type="ECO:0000256" key="1">
    <source>
        <dbReference type="ARBA" id="ARBA00004141"/>
    </source>
</evidence>
<evidence type="ECO:0000313" key="10">
    <source>
        <dbReference type="EMBL" id="KIY53543.1"/>
    </source>
</evidence>
<dbReference type="GO" id="GO:0016020">
    <property type="term" value="C:membrane"/>
    <property type="evidence" value="ECO:0007669"/>
    <property type="project" value="UniProtKB-SubCell"/>
</dbReference>
<evidence type="ECO:0000256" key="3">
    <source>
        <dbReference type="ARBA" id="ARBA00022448"/>
    </source>
</evidence>
<proteinExistence type="inferred from homology"/>
<dbReference type="EMBL" id="KN881606">
    <property type="protein sequence ID" value="KIY53543.1"/>
    <property type="molecule type" value="Genomic_DNA"/>
</dbReference>
<keyword evidence="11" id="KW-1185">Reference proteome</keyword>
<keyword evidence="6" id="KW-0653">Protein transport</keyword>
<comment type="similarity">
    <text evidence="2">Belongs to the oligopeptide OPT transporter family.</text>
</comment>
<sequence>MTLNDATTYAQYIPLFLSTTFAISYGLSFARITATLTHVLLYFRKQIWTQTRRSMNEQPDIHARPMSRYPR</sequence>
<dbReference type="Proteomes" id="UP000054144">
    <property type="component" value="Unassembled WGS sequence"/>
</dbReference>
<protein>
    <submittedName>
        <fullName evidence="10">Uncharacterized protein</fullName>
    </submittedName>
</protein>
<dbReference type="AlphaFoldDB" id="A0A0D7ARU9"/>
<dbReference type="Pfam" id="PF03169">
    <property type="entry name" value="OPT"/>
    <property type="match status" value="1"/>
</dbReference>
<dbReference type="InterPro" id="IPR004648">
    <property type="entry name" value="Oligpept_transpt"/>
</dbReference>
<keyword evidence="4 9" id="KW-0812">Transmembrane</keyword>
<keyword evidence="7 9" id="KW-1133">Transmembrane helix</keyword>
<evidence type="ECO:0000313" key="11">
    <source>
        <dbReference type="Proteomes" id="UP000054144"/>
    </source>
</evidence>
<keyword evidence="3" id="KW-0813">Transport</keyword>
<evidence type="ECO:0000256" key="4">
    <source>
        <dbReference type="ARBA" id="ARBA00022692"/>
    </source>
</evidence>
<evidence type="ECO:0000256" key="8">
    <source>
        <dbReference type="ARBA" id="ARBA00023136"/>
    </source>
</evidence>
<dbReference type="OrthoDB" id="1698992at2759"/>
<accession>A0A0D7ARU9</accession>
<feature type="transmembrane region" description="Helical" evidence="9">
    <location>
        <begin position="12"/>
        <end position="43"/>
    </location>
</feature>